<evidence type="ECO:0000313" key="3">
    <source>
        <dbReference type="EMBL" id="PWW72487.1"/>
    </source>
</evidence>
<dbReference type="GO" id="GO:1904262">
    <property type="term" value="P:negative regulation of TORC1 signaling"/>
    <property type="evidence" value="ECO:0007669"/>
    <property type="project" value="TreeGrafter"/>
</dbReference>
<dbReference type="PANTHER" id="PTHR13179">
    <property type="entry name" value="DEP DOMAIN CONTAINING PROTEIN 5"/>
    <property type="match status" value="1"/>
</dbReference>
<organism evidence="3 4">
    <name type="scientific">Tuber magnatum</name>
    <name type="common">white Piedmont truffle</name>
    <dbReference type="NCBI Taxonomy" id="42249"/>
    <lineage>
        <taxon>Eukaryota</taxon>
        <taxon>Fungi</taxon>
        <taxon>Dikarya</taxon>
        <taxon>Ascomycota</taxon>
        <taxon>Pezizomycotina</taxon>
        <taxon>Pezizomycetes</taxon>
        <taxon>Pezizales</taxon>
        <taxon>Tuberaceae</taxon>
        <taxon>Tuber</taxon>
    </lineage>
</organism>
<dbReference type="STRING" id="42249.A0A317SFE1"/>
<dbReference type="GO" id="GO:0010508">
    <property type="term" value="P:positive regulation of autophagy"/>
    <property type="evidence" value="ECO:0007669"/>
    <property type="project" value="TreeGrafter"/>
</dbReference>
<protein>
    <recommendedName>
        <fullName evidence="2">Vacuolar membrane-associated protein Iml1 N-terminal domain-containing protein</fullName>
    </recommendedName>
</protein>
<proteinExistence type="predicted"/>
<dbReference type="Pfam" id="PF12257">
    <property type="entry name" value="IML1"/>
    <property type="match status" value="1"/>
</dbReference>
<name>A0A317SFE1_9PEZI</name>
<reference evidence="3 4" key="1">
    <citation type="submission" date="2018-03" db="EMBL/GenBank/DDBJ databases">
        <title>Genomes of Pezizomycetes fungi and the evolution of truffles.</title>
        <authorList>
            <person name="Murat C."/>
            <person name="Payen T."/>
            <person name="Noel B."/>
            <person name="Kuo A."/>
            <person name="Martin F.M."/>
        </authorList>
    </citation>
    <scope>NUCLEOTIDE SEQUENCE [LARGE SCALE GENOMIC DNA]</scope>
    <source>
        <strain evidence="3">091103-1</strain>
    </source>
</reference>
<dbReference type="EMBL" id="PYWC01000105">
    <property type="protein sequence ID" value="PWW72487.1"/>
    <property type="molecule type" value="Genomic_DNA"/>
</dbReference>
<feature type="region of interest" description="Disordered" evidence="1">
    <location>
        <begin position="94"/>
        <end position="113"/>
    </location>
</feature>
<dbReference type="OrthoDB" id="39497at2759"/>
<dbReference type="InterPro" id="IPR048255">
    <property type="entry name" value="IML1_N"/>
</dbReference>
<dbReference type="GO" id="GO:0005096">
    <property type="term" value="F:GTPase activator activity"/>
    <property type="evidence" value="ECO:0007669"/>
    <property type="project" value="InterPro"/>
</dbReference>
<dbReference type="GO" id="GO:1990130">
    <property type="term" value="C:GATOR1 complex"/>
    <property type="evidence" value="ECO:0007669"/>
    <property type="project" value="TreeGrafter"/>
</dbReference>
<dbReference type="PANTHER" id="PTHR13179:SF8">
    <property type="entry name" value="GATOR COMPLEX PROTEIN DEPDC5"/>
    <property type="match status" value="1"/>
</dbReference>
<evidence type="ECO:0000313" key="4">
    <source>
        <dbReference type="Proteomes" id="UP000246991"/>
    </source>
</evidence>
<evidence type="ECO:0000256" key="1">
    <source>
        <dbReference type="SAM" id="MobiDB-lite"/>
    </source>
</evidence>
<keyword evidence="4" id="KW-1185">Reference proteome</keyword>
<evidence type="ECO:0000259" key="2">
    <source>
        <dbReference type="Pfam" id="PF12257"/>
    </source>
</evidence>
<gene>
    <name evidence="3" type="ORF">C7212DRAFT_360062</name>
</gene>
<dbReference type="AlphaFoldDB" id="A0A317SFE1"/>
<feature type="compositionally biased region" description="Gly residues" evidence="1">
    <location>
        <begin position="104"/>
        <end position="113"/>
    </location>
</feature>
<feature type="domain" description="Vacuolar membrane-associated protein Iml1 N-terminal" evidence="2">
    <location>
        <begin position="176"/>
        <end position="390"/>
    </location>
</feature>
<dbReference type="Proteomes" id="UP000246991">
    <property type="component" value="Unassembled WGS sequence"/>
</dbReference>
<dbReference type="InterPro" id="IPR027244">
    <property type="entry name" value="IML1"/>
</dbReference>
<sequence length="437" mass="48810">MSTITNLYPPSSHALPQTPLTPTTRHMVLWIHDPDGSPTLSKREAILNYDLFPPHVARPGDIAEVKLMSSPSTGNASDDSIAMGGEAMERKKSYTNSTMEEEGTGVGGRVGGVGGGSTKVEKKFLFVIRELEPEQRAKPNLQISLARHVADLFGFHSRATVTVTIIDKTLHEASHVEIYFRDQYISRSDMWRMATTLLTDTCPYNAQKLLFISSIRGSVGNIWVRGRKVQSAYFSPQTVPIFRSESARYVLFIQMSREMWHFDTDDGGDGDQGEGGGGGVGGEIVFNKLINGFLPELFKRWKRINAHHLVSIVLFTRVVYEHGEPVGILNGNGKESEGFLGTPGGINIGEGRRYRDFYRVVVSSMASSDWTIILHRLKKEFSVFLRDVLVLPIIDDEFYGLPARYTIYPYLRRHASTRIVFHKLSALSSNSSIQIHS</sequence>
<comment type="caution">
    <text evidence="3">The sequence shown here is derived from an EMBL/GenBank/DDBJ whole genome shotgun (WGS) entry which is preliminary data.</text>
</comment>
<accession>A0A317SFE1</accession>